<dbReference type="InterPro" id="IPR036937">
    <property type="entry name" value="Adhesion_dom_fimbrial_sf"/>
</dbReference>
<evidence type="ECO:0000313" key="2">
    <source>
        <dbReference type="EMBL" id="AZE56845.1"/>
    </source>
</evidence>
<organism evidence="2 3">
    <name type="scientific">Pseudomonas synxantha</name>
    <dbReference type="NCBI Taxonomy" id="47883"/>
    <lineage>
        <taxon>Bacteria</taxon>
        <taxon>Pseudomonadati</taxon>
        <taxon>Pseudomonadota</taxon>
        <taxon>Gammaproteobacteria</taxon>
        <taxon>Pseudomonadales</taxon>
        <taxon>Pseudomonadaceae</taxon>
        <taxon>Pseudomonas</taxon>
    </lineage>
</organism>
<dbReference type="SUPFAM" id="SSF49401">
    <property type="entry name" value="Bacterial adhesins"/>
    <property type="match status" value="1"/>
</dbReference>
<reference evidence="2 3" key="1">
    <citation type="submission" date="2018-03" db="EMBL/GenBank/DDBJ databases">
        <title>Diversity of phytobeneficial traits revealed by whole-genome analysis of worldwide-isolated phenazine-producing Pseudomonas spp.</title>
        <authorList>
            <person name="Biessy A."/>
            <person name="Novinscak A."/>
            <person name="Blom J."/>
            <person name="Leger G."/>
            <person name="Thomashow L.S."/>
            <person name="Cazorla F.M."/>
            <person name="Josic D."/>
            <person name="Filion M."/>
        </authorList>
    </citation>
    <scope>NUCLEOTIDE SEQUENCE [LARGE SCALE GENOMIC DNA]</scope>
    <source>
        <strain evidence="2 3">30B</strain>
    </source>
</reference>
<dbReference type="GO" id="GO:0009289">
    <property type="term" value="C:pilus"/>
    <property type="evidence" value="ECO:0007669"/>
    <property type="project" value="InterPro"/>
</dbReference>
<protein>
    <recommendedName>
        <fullName evidence="1">Fimbrial-type adhesion domain-containing protein</fullName>
    </recommendedName>
</protein>
<dbReference type="Proteomes" id="UP000268696">
    <property type="component" value="Chromosome"/>
</dbReference>
<accession>A0A3G7UBW2</accession>
<proteinExistence type="predicted"/>
<evidence type="ECO:0000259" key="1">
    <source>
        <dbReference type="Pfam" id="PF00419"/>
    </source>
</evidence>
<dbReference type="InterPro" id="IPR008966">
    <property type="entry name" value="Adhesion_dom_sf"/>
</dbReference>
<dbReference type="Gene3D" id="2.60.40.1090">
    <property type="entry name" value="Fimbrial-type adhesion domain"/>
    <property type="match status" value="1"/>
</dbReference>
<dbReference type="AlphaFoldDB" id="A0A3G7UBW2"/>
<feature type="domain" description="Fimbrial-type adhesion" evidence="1">
    <location>
        <begin position="5"/>
        <end position="113"/>
    </location>
</feature>
<dbReference type="InterPro" id="IPR000259">
    <property type="entry name" value="Adhesion_dom_fimbrial"/>
</dbReference>
<name>A0A3G7UBW2_9PSED</name>
<gene>
    <name evidence="2" type="ORF">C4K03_4707</name>
</gene>
<evidence type="ECO:0000313" key="3">
    <source>
        <dbReference type="Proteomes" id="UP000268696"/>
    </source>
</evidence>
<dbReference type="GO" id="GO:0007155">
    <property type="term" value="P:cell adhesion"/>
    <property type="evidence" value="ECO:0007669"/>
    <property type="project" value="InterPro"/>
</dbReference>
<dbReference type="EMBL" id="CP027754">
    <property type="protein sequence ID" value="AZE56845.1"/>
    <property type="molecule type" value="Genomic_DNA"/>
</dbReference>
<sequence length="114" mass="11345">METGINLDIDCTGAGGLNTVVMNFAPRSGSGLDVDDSRLLKLTPGGASGVGIALINDANAIVDLGAAETVKAALVAGAGGVATAQLNMRAAYIKTSTPVVGVANATMPFTFSYE</sequence>
<dbReference type="Pfam" id="PF00419">
    <property type="entry name" value="Fimbrial"/>
    <property type="match status" value="1"/>
</dbReference>